<feature type="coiled-coil region" evidence="1">
    <location>
        <begin position="346"/>
        <end position="482"/>
    </location>
</feature>
<proteinExistence type="predicted"/>
<keyword evidence="4" id="KW-1185">Reference proteome</keyword>
<gene>
    <name evidence="3" type="primary">LOC116041819</name>
</gene>
<feature type="coiled-coil region" evidence="1">
    <location>
        <begin position="581"/>
        <end position="608"/>
    </location>
</feature>
<protein>
    <submittedName>
        <fullName evidence="3">Protein BCAP-like</fullName>
    </submittedName>
</protein>
<evidence type="ECO:0000313" key="4">
    <source>
        <dbReference type="Proteomes" id="UP000694568"/>
    </source>
</evidence>
<accession>A0A8C9ZIT7</accession>
<evidence type="ECO:0000313" key="3">
    <source>
        <dbReference type="Ensembl" id="ENSSLUP00000039121.1"/>
    </source>
</evidence>
<feature type="coiled-coil region" evidence="1">
    <location>
        <begin position="67"/>
        <end position="292"/>
    </location>
</feature>
<sequence>MDQNTEQKKRLAKLVTADIALKKEEGEVTLLKKKIAYRDRHVEKLRKDLHNIKTELWDEKTSRANEKTKSEEIIELLTKESQEYQNNFSVEKTFREQKEKELEKLINTQTEKKDLILRVQKLRHQVQELTGNKYYALKKIEEQNQLLQNKETDMNLITEELIKLRSYAQCCKEEVEKLTPFKDRLETVQEQCERQLNELIRQKKQNYIYKKEIHLLSKEIGILTSKNEDLTILYKKLENNMEIVQQEKKTLTVHSKNQKKEAEKQRKLIENLESELNSCSELKTNFQNKEREVAKNNMARDMEIINVRNLISESDSQKRRLTVQIEGVRTEKKILTENFFKAQEEMGQMNKLIRKQHNKLKDKEREADSRSAELVMVKRKLDSLRYQLEKVREQLAETKMAQTLSVVSADKVHQLAENTLAKITAEKEKLEHEVQQYREQAVQQKRMLNLQDAEKATLEETVRENEGTVKSLRLKNKRLQLEHDIKVTILQRHLAISRRDRIRCKMPNLSSYLKLMYNQQRHTLLSMKTQDVQLLKKKNKEIEELKCKLARRPDDAIQKYQECLWDNRNLKEKVMASHGLLRAYEAKNKEVEEENKRLTDELRKLKLEHRYTHLPPISKLPQPVRFPLNSKRQSESEGKLKFAPLPPISNSLQCQGRQIRPPKRPAL</sequence>
<reference evidence="3" key="1">
    <citation type="submission" date="2025-08" db="UniProtKB">
        <authorList>
            <consortium name="Ensembl"/>
        </authorList>
    </citation>
    <scope>IDENTIFICATION</scope>
</reference>
<evidence type="ECO:0000256" key="1">
    <source>
        <dbReference type="SAM" id="Coils"/>
    </source>
</evidence>
<reference evidence="3" key="2">
    <citation type="submission" date="2025-09" db="UniProtKB">
        <authorList>
            <consortium name="Ensembl"/>
        </authorList>
    </citation>
    <scope>IDENTIFICATION</scope>
</reference>
<dbReference type="Ensembl" id="ENSSLUT00000040397.1">
    <property type="protein sequence ID" value="ENSSLUP00000039121.1"/>
    <property type="gene ID" value="ENSSLUG00000017515.1"/>
</dbReference>
<organism evidence="3 4">
    <name type="scientific">Sander lucioperca</name>
    <name type="common">Pike-perch</name>
    <name type="synonym">Perca lucioperca</name>
    <dbReference type="NCBI Taxonomy" id="283035"/>
    <lineage>
        <taxon>Eukaryota</taxon>
        <taxon>Metazoa</taxon>
        <taxon>Chordata</taxon>
        <taxon>Craniata</taxon>
        <taxon>Vertebrata</taxon>
        <taxon>Euteleostomi</taxon>
        <taxon>Actinopterygii</taxon>
        <taxon>Neopterygii</taxon>
        <taxon>Teleostei</taxon>
        <taxon>Neoteleostei</taxon>
        <taxon>Acanthomorphata</taxon>
        <taxon>Eupercaria</taxon>
        <taxon>Perciformes</taxon>
        <taxon>Percoidei</taxon>
        <taxon>Percidae</taxon>
        <taxon>Luciopercinae</taxon>
        <taxon>Sander</taxon>
    </lineage>
</organism>
<feature type="region of interest" description="Disordered" evidence="2">
    <location>
        <begin position="616"/>
        <end position="667"/>
    </location>
</feature>
<keyword evidence="1" id="KW-0175">Coiled coil</keyword>
<dbReference type="AlphaFoldDB" id="A0A8C9ZIT7"/>
<dbReference type="Proteomes" id="UP000694568">
    <property type="component" value="Unplaced"/>
</dbReference>
<evidence type="ECO:0000256" key="2">
    <source>
        <dbReference type="SAM" id="MobiDB-lite"/>
    </source>
</evidence>
<dbReference type="GeneTree" id="ENSGT00940000178957"/>
<name>A0A8C9ZIT7_SANLU</name>